<organism evidence="2 3">
    <name type="scientific">Mesorhizobium australafricanum</name>
    <dbReference type="NCBI Taxonomy" id="3072311"/>
    <lineage>
        <taxon>Bacteria</taxon>
        <taxon>Pseudomonadati</taxon>
        <taxon>Pseudomonadota</taxon>
        <taxon>Alphaproteobacteria</taxon>
        <taxon>Hyphomicrobiales</taxon>
        <taxon>Phyllobacteriaceae</taxon>
        <taxon>Mesorhizobium</taxon>
    </lineage>
</organism>
<comment type="caution">
    <text evidence="2">The sequence shown here is derived from an EMBL/GenBank/DDBJ whole genome shotgun (WGS) entry which is preliminary data.</text>
</comment>
<feature type="transmembrane region" description="Helical" evidence="1">
    <location>
        <begin position="136"/>
        <end position="156"/>
    </location>
</feature>
<keyword evidence="1" id="KW-0812">Transmembrane</keyword>
<feature type="transmembrane region" description="Helical" evidence="1">
    <location>
        <begin position="162"/>
        <end position="180"/>
    </location>
</feature>
<gene>
    <name evidence="2" type="ORF">RFM51_11725</name>
</gene>
<accession>A0ABU4WW27</accession>
<reference evidence="2 3" key="1">
    <citation type="submission" date="2023-08" db="EMBL/GenBank/DDBJ databases">
        <title>Implementing the SeqCode for naming new Mesorhizobium species isolated from Vachellia karroo root nodules.</title>
        <authorList>
            <person name="Van Lill M."/>
        </authorList>
    </citation>
    <scope>NUCLEOTIDE SEQUENCE [LARGE SCALE GENOMIC DNA]</scope>
    <source>
        <strain evidence="2 3">VK3E</strain>
    </source>
</reference>
<feature type="transmembrane region" description="Helical" evidence="1">
    <location>
        <begin position="215"/>
        <end position="235"/>
    </location>
</feature>
<feature type="transmembrane region" description="Helical" evidence="1">
    <location>
        <begin position="187"/>
        <end position="209"/>
    </location>
</feature>
<feature type="transmembrane region" description="Helical" evidence="1">
    <location>
        <begin position="247"/>
        <end position="267"/>
    </location>
</feature>
<evidence type="ECO:0008006" key="4">
    <source>
        <dbReference type="Google" id="ProtNLM"/>
    </source>
</evidence>
<proteinExistence type="predicted"/>
<evidence type="ECO:0000313" key="3">
    <source>
        <dbReference type="Proteomes" id="UP001272097"/>
    </source>
</evidence>
<dbReference type="EMBL" id="JAVIIS010000013">
    <property type="protein sequence ID" value="MDX8440261.1"/>
    <property type="molecule type" value="Genomic_DNA"/>
</dbReference>
<evidence type="ECO:0000313" key="2">
    <source>
        <dbReference type="EMBL" id="MDX8440261.1"/>
    </source>
</evidence>
<name>A0ABU4WW27_9HYPH</name>
<dbReference type="RefSeq" id="WP_320214178.1">
    <property type="nucleotide sequence ID" value="NZ_JAVIIS010000013.1"/>
</dbReference>
<keyword evidence="3" id="KW-1185">Reference proteome</keyword>
<evidence type="ECO:0000256" key="1">
    <source>
        <dbReference type="SAM" id="Phobius"/>
    </source>
</evidence>
<dbReference type="Proteomes" id="UP001272097">
    <property type="component" value="Unassembled WGS sequence"/>
</dbReference>
<keyword evidence="1" id="KW-1133">Transmembrane helix</keyword>
<protein>
    <recommendedName>
        <fullName evidence="4">Prepilin type IV endopeptidase peptidase domain-containing protein</fullName>
    </recommendedName>
</protein>
<keyword evidence="1" id="KW-0472">Membrane</keyword>
<feature type="transmembrane region" description="Helical" evidence="1">
    <location>
        <begin position="84"/>
        <end position="103"/>
    </location>
</feature>
<feature type="transmembrane region" description="Helical" evidence="1">
    <location>
        <begin position="59"/>
        <end position="77"/>
    </location>
</feature>
<sequence length="275" mass="28727">MLATASCALVLFAMSGLMRWGHVDRRWYDLLVPLGFFLSYWLTYNRLPSFPPVGAVNKVFYLAAAGAILGVAVEWIGSRKVKGLLLAATPVSSAAYIGDMIALAKPLDLVVAAGAGAAVLYALHREAAFGDEGSDLRPAIMLAAASAGFAPIAFIGASSSSLQLSLGMAFGIAGIVFWHLSRPNYRFGWASLLGGAGGMIAVVQTVALITRKIDLLALALLLLVFLVPSACRAILDRLGHKNRALATIAFAGLCLVPAAAAVAVMLARNGFSLPQ</sequence>
<feature type="transmembrane region" description="Helical" evidence="1">
    <location>
        <begin position="109"/>
        <end position="124"/>
    </location>
</feature>